<accession>A0A133ZN64</accession>
<comment type="caution">
    <text evidence="2">The sequence shown here is derived from an EMBL/GenBank/DDBJ whole genome shotgun (WGS) entry which is preliminary data.</text>
</comment>
<dbReference type="InterPro" id="IPR011704">
    <property type="entry name" value="ATPase_dyneun-rel_AAA"/>
</dbReference>
<dbReference type="Pfam" id="PF07728">
    <property type="entry name" value="AAA_5"/>
    <property type="match status" value="1"/>
</dbReference>
<dbReference type="InterPro" id="IPR027417">
    <property type="entry name" value="P-loop_NTPase"/>
</dbReference>
<evidence type="ECO:0000313" key="2">
    <source>
        <dbReference type="EMBL" id="KXB56852.1"/>
    </source>
</evidence>
<feature type="domain" description="ATPase dynein-related AAA" evidence="1">
    <location>
        <begin position="260"/>
        <end position="346"/>
    </location>
</feature>
<protein>
    <recommendedName>
        <fullName evidence="1">ATPase dynein-related AAA domain-containing protein</fullName>
    </recommendedName>
</protein>
<evidence type="ECO:0000259" key="1">
    <source>
        <dbReference type="Pfam" id="PF07728"/>
    </source>
</evidence>
<dbReference type="SUPFAM" id="SSF52540">
    <property type="entry name" value="P-loop containing nucleoside triphosphate hydrolases"/>
    <property type="match status" value="1"/>
</dbReference>
<gene>
    <name evidence="2" type="ORF">HMPREF1866_01762</name>
</gene>
<dbReference type="STRING" id="467210.HMPREF1866_01762"/>
<dbReference type="PANTHER" id="PTHR37291:SF1">
    <property type="entry name" value="TYPE IV METHYL-DIRECTED RESTRICTION ENZYME ECOKMCRB SUBUNIT"/>
    <property type="match status" value="1"/>
</dbReference>
<keyword evidence="3" id="KW-1185">Reference proteome</keyword>
<dbReference type="GO" id="GO:0005524">
    <property type="term" value="F:ATP binding"/>
    <property type="evidence" value="ECO:0007669"/>
    <property type="project" value="InterPro"/>
</dbReference>
<sequence length="492" mass="56071">MENKDMSNGKKLGLNTILYGPPGTGKTYNTVRYAVSICEPDLDIDSMKYEDVLVRFKELKYNGRIEFTTFHQSYGYEEFIEGIKPIMVSTSDGEYSKDVKYDIIPGVFKEFCTEAAKKKVETKGFDIADDATIWKVTIRSEVRQDCFDNNRVRIDWKFDSDGASRFINDMVAGDIIISTDGNRKRINGIAVITDEKAYELKTEEDKTTRDVKWLAKNIDLDITDINEGKILHRMTVARVPKMKISDIVELAGKVNNNLAGTVIKDNKKPYVFIIDEINRGNISKIFGELITLIEETKRAGADEAMEVTLPYSGDTFSVPKNVYILGTMNTADRSIALMDTALRRRFDFIEMMPDTNVLKNIGADRVDGLDVAAMLDTINERIKFLYDREHTIGHAFFTGLKDNPTVEKLATIFSKSVIPLLQEYFYEDYQKIQFVLGDNGKTNEAYKFIKDTDVVVKNIFKGSVDEVIDLPDKKYEINEEALNNIESYKEIM</sequence>
<dbReference type="GO" id="GO:0016887">
    <property type="term" value="F:ATP hydrolysis activity"/>
    <property type="evidence" value="ECO:0007669"/>
    <property type="project" value="InterPro"/>
</dbReference>
<reference evidence="3" key="1">
    <citation type="submission" date="2016-01" db="EMBL/GenBank/DDBJ databases">
        <authorList>
            <person name="Mitreva M."/>
            <person name="Pepin K.H."/>
            <person name="Mihindukulasuriya K.A."/>
            <person name="Fulton R."/>
            <person name="Fronick C."/>
            <person name="O'Laughlin M."/>
            <person name="Miner T."/>
            <person name="Herter B."/>
            <person name="Rosa B.A."/>
            <person name="Cordes M."/>
            <person name="Tomlinson C."/>
            <person name="Wollam A."/>
            <person name="Palsikar V.B."/>
            <person name="Mardis E.R."/>
            <person name="Wilson R.K."/>
        </authorList>
    </citation>
    <scope>NUCLEOTIDE SEQUENCE [LARGE SCALE GENOMIC DNA]</scope>
    <source>
        <strain evidence="3">DNF00896</strain>
    </source>
</reference>
<dbReference type="AlphaFoldDB" id="A0A133ZN64"/>
<evidence type="ECO:0000313" key="3">
    <source>
        <dbReference type="Proteomes" id="UP000070394"/>
    </source>
</evidence>
<organism evidence="2 3">
    <name type="scientific">Lachnoanaerobaculum saburreum</name>
    <dbReference type="NCBI Taxonomy" id="467210"/>
    <lineage>
        <taxon>Bacteria</taxon>
        <taxon>Bacillati</taxon>
        <taxon>Bacillota</taxon>
        <taxon>Clostridia</taxon>
        <taxon>Lachnospirales</taxon>
        <taxon>Lachnospiraceae</taxon>
        <taxon>Lachnoanaerobaculum</taxon>
    </lineage>
</organism>
<dbReference type="Gene3D" id="3.40.50.300">
    <property type="entry name" value="P-loop containing nucleotide triphosphate hydrolases"/>
    <property type="match status" value="1"/>
</dbReference>
<proteinExistence type="predicted"/>
<name>A0A133ZN64_9FIRM</name>
<dbReference type="PATRIC" id="fig|467210.3.peg.1748"/>
<dbReference type="OrthoDB" id="9781481at2"/>
<dbReference type="Proteomes" id="UP000070394">
    <property type="component" value="Unassembled WGS sequence"/>
</dbReference>
<dbReference type="PANTHER" id="PTHR37291">
    <property type="entry name" value="5-METHYLCYTOSINE-SPECIFIC RESTRICTION ENZYME B"/>
    <property type="match status" value="1"/>
</dbReference>
<dbReference type="EMBL" id="LSDA01000099">
    <property type="protein sequence ID" value="KXB56852.1"/>
    <property type="molecule type" value="Genomic_DNA"/>
</dbReference>
<dbReference type="InterPro" id="IPR052934">
    <property type="entry name" value="Methyl-DNA_Rec/Restrict_Enz"/>
</dbReference>